<dbReference type="PANTHER" id="PTHR37955">
    <property type="entry name" value="TELLURITE RESISTANCE PROTEIN TEHA"/>
    <property type="match status" value="1"/>
</dbReference>
<organism evidence="6 7">
    <name type="scientific">Leifsonia soli</name>
    <dbReference type="NCBI Taxonomy" id="582665"/>
    <lineage>
        <taxon>Bacteria</taxon>
        <taxon>Bacillati</taxon>
        <taxon>Actinomycetota</taxon>
        <taxon>Actinomycetes</taxon>
        <taxon>Micrococcales</taxon>
        <taxon>Microbacteriaceae</taxon>
        <taxon>Leifsonia</taxon>
    </lineage>
</organism>
<comment type="subcellular location">
    <subcellularLocation>
        <location evidence="1">Membrane</location>
        <topology evidence="1">Multi-pass membrane protein</topology>
    </subcellularLocation>
</comment>
<dbReference type="RefSeq" id="WP_179454497.1">
    <property type="nucleotide sequence ID" value="NZ_BAAAPX010000001.1"/>
</dbReference>
<evidence type="ECO:0000256" key="2">
    <source>
        <dbReference type="ARBA" id="ARBA00022692"/>
    </source>
</evidence>
<dbReference type="EMBL" id="JACCBJ010000001">
    <property type="protein sequence ID" value="NYD73061.1"/>
    <property type="molecule type" value="Genomic_DNA"/>
</dbReference>
<comment type="caution">
    <text evidence="6">The sequence shown here is derived from an EMBL/GenBank/DDBJ whole genome shotgun (WGS) entry which is preliminary data.</text>
</comment>
<dbReference type="PANTHER" id="PTHR37955:SF1">
    <property type="entry name" value="DEP DOMAIN-CONTAINING PROTEIN"/>
    <property type="match status" value="1"/>
</dbReference>
<dbReference type="AlphaFoldDB" id="A0A852SWH8"/>
<keyword evidence="7" id="KW-1185">Reference proteome</keyword>
<dbReference type="InterPro" id="IPR052951">
    <property type="entry name" value="Tellurite_res_ion_channel"/>
</dbReference>
<evidence type="ECO:0000313" key="7">
    <source>
        <dbReference type="Proteomes" id="UP000589620"/>
    </source>
</evidence>
<dbReference type="InterPro" id="IPR004695">
    <property type="entry name" value="SLAC1/Mae1/Ssu1/TehA"/>
</dbReference>
<dbReference type="Pfam" id="PF03595">
    <property type="entry name" value="SLAC1"/>
    <property type="match status" value="1"/>
</dbReference>
<keyword evidence="4 5" id="KW-0472">Membrane</keyword>
<feature type="transmembrane region" description="Helical" evidence="5">
    <location>
        <begin position="12"/>
        <end position="32"/>
    </location>
</feature>
<dbReference type="InterPro" id="IPR038665">
    <property type="entry name" value="Voltage-dep_anion_channel_sf"/>
</dbReference>
<dbReference type="Gene3D" id="1.50.10.150">
    <property type="entry name" value="Voltage-dependent anion channel"/>
    <property type="match status" value="1"/>
</dbReference>
<feature type="transmembrane region" description="Helical" evidence="5">
    <location>
        <begin position="255"/>
        <end position="278"/>
    </location>
</feature>
<evidence type="ECO:0000256" key="1">
    <source>
        <dbReference type="ARBA" id="ARBA00004141"/>
    </source>
</evidence>
<feature type="transmembrane region" description="Helical" evidence="5">
    <location>
        <begin position="163"/>
        <end position="187"/>
    </location>
</feature>
<feature type="transmembrane region" description="Helical" evidence="5">
    <location>
        <begin position="222"/>
        <end position="243"/>
    </location>
</feature>
<feature type="transmembrane region" description="Helical" evidence="5">
    <location>
        <begin position="284"/>
        <end position="307"/>
    </location>
</feature>
<evidence type="ECO:0000256" key="5">
    <source>
        <dbReference type="SAM" id="Phobius"/>
    </source>
</evidence>
<feature type="transmembrane region" description="Helical" evidence="5">
    <location>
        <begin position="38"/>
        <end position="58"/>
    </location>
</feature>
<reference evidence="6 7" key="1">
    <citation type="submission" date="2020-07" db="EMBL/GenBank/DDBJ databases">
        <title>Sequencing the genomes of 1000 actinobacteria strains.</title>
        <authorList>
            <person name="Klenk H.-P."/>
        </authorList>
    </citation>
    <scope>NUCLEOTIDE SEQUENCE [LARGE SCALE GENOMIC DNA]</scope>
    <source>
        <strain evidence="6 7">DSM 23871</strain>
    </source>
</reference>
<sequence length="331" mass="34956">MSAAQRIPLNTLAIAFGLAGLATIWTVAARLLGVPEPIGQALWVVVAVSWIWLIVAHLRRGARSAETLRQQLRHPAQGPIAALVPVVGMLLGADLYRFTPIAGSVVVIVAIIVAAAFAGWVLAFWHSGSLPPEAFHGGYLLPTVAAGLIAATTSSRIGLPGMAIGAFGVGVFFWIVISTVLLARLAFFAALPDALTPTCAILLAPPAVAGTAWFTINGEQADLVSTVLLGLLVLMALQQLALLPRYRRLTFTLGFWSFTFPIAAAGAYGIEWASLAAFPGWQVVSWGLVVIVTGVILAVAVGSLLLVTRVRRGVMRAEIPLRHADDAVERR</sequence>
<protein>
    <submittedName>
        <fullName evidence="6">Tellurite resistance protein</fullName>
    </submittedName>
</protein>
<gene>
    <name evidence="6" type="ORF">BJ963_000580</name>
</gene>
<feature type="transmembrane region" description="Helical" evidence="5">
    <location>
        <begin position="137"/>
        <end position="157"/>
    </location>
</feature>
<dbReference type="GO" id="GO:0046583">
    <property type="term" value="F:monoatomic cation efflux transmembrane transporter activity"/>
    <property type="evidence" value="ECO:0007669"/>
    <property type="project" value="TreeGrafter"/>
</dbReference>
<name>A0A852SWH8_9MICO</name>
<dbReference type="Proteomes" id="UP000589620">
    <property type="component" value="Unassembled WGS sequence"/>
</dbReference>
<evidence type="ECO:0000256" key="3">
    <source>
        <dbReference type="ARBA" id="ARBA00022989"/>
    </source>
</evidence>
<proteinExistence type="predicted"/>
<dbReference type="GO" id="GO:0005886">
    <property type="term" value="C:plasma membrane"/>
    <property type="evidence" value="ECO:0007669"/>
    <property type="project" value="TreeGrafter"/>
</dbReference>
<evidence type="ECO:0000256" key="4">
    <source>
        <dbReference type="ARBA" id="ARBA00023136"/>
    </source>
</evidence>
<keyword evidence="3 5" id="KW-1133">Transmembrane helix</keyword>
<keyword evidence="2 5" id="KW-0812">Transmembrane</keyword>
<feature type="transmembrane region" description="Helical" evidence="5">
    <location>
        <begin position="102"/>
        <end position="125"/>
    </location>
</feature>
<evidence type="ECO:0000313" key="6">
    <source>
        <dbReference type="EMBL" id="NYD73061.1"/>
    </source>
</evidence>
<accession>A0A852SWH8</accession>